<sequence>MSDVGCVWGGRSDGGARHGNSGQTSDTGKLWNTAFMGIAFGMGSARRLKHGASESDDHGGYHHLHGHNVVRESAFNFAVVKAHLDTYRRGLFVGWKADNQGRRHLAQAAIEAQAGNAGEEREDWELQSGIYMQVSGVLARVRWPTWASVYG</sequence>
<dbReference type="AlphaFoldDB" id="G4YKS7"/>
<proteinExistence type="predicted"/>
<protein>
    <submittedName>
        <fullName evidence="1">Uncharacterized protein</fullName>
    </submittedName>
</protein>
<dbReference type="RefSeq" id="XP_009516506.1">
    <property type="nucleotide sequence ID" value="XM_009518211.1"/>
</dbReference>
<accession>G4YKS7</accession>
<dbReference type="KEGG" id="psoj:PHYSODRAFT_294475"/>
<evidence type="ECO:0000313" key="1">
    <source>
        <dbReference type="EMBL" id="EGZ29231.1"/>
    </source>
</evidence>
<dbReference type="Proteomes" id="UP000002640">
    <property type="component" value="Unassembled WGS sequence"/>
</dbReference>
<evidence type="ECO:0000313" key="2">
    <source>
        <dbReference type="Proteomes" id="UP000002640"/>
    </source>
</evidence>
<dbReference type="GeneID" id="20641109"/>
<dbReference type="InParanoid" id="G4YKS7"/>
<dbReference type="EMBL" id="JH159151">
    <property type="protein sequence ID" value="EGZ29231.1"/>
    <property type="molecule type" value="Genomic_DNA"/>
</dbReference>
<organism evidence="1 2">
    <name type="scientific">Phytophthora sojae (strain P6497)</name>
    <name type="common">Soybean stem and root rot agent</name>
    <name type="synonym">Phytophthora megasperma f. sp. glycines</name>
    <dbReference type="NCBI Taxonomy" id="1094619"/>
    <lineage>
        <taxon>Eukaryota</taxon>
        <taxon>Sar</taxon>
        <taxon>Stramenopiles</taxon>
        <taxon>Oomycota</taxon>
        <taxon>Peronosporomycetes</taxon>
        <taxon>Peronosporales</taxon>
        <taxon>Peronosporaceae</taxon>
        <taxon>Phytophthora</taxon>
    </lineage>
</organism>
<reference evidence="1 2" key="1">
    <citation type="journal article" date="2006" name="Science">
        <title>Phytophthora genome sequences uncover evolutionary origins and mechanisms of pathogenesis.</title>
        <authorList>
            <person name="Tyler B.M."/>
            <person name="Tripathy S."/>
            <person name="Zhang X."/>
            <person name="Dehal P."/>
            <person name="Jiang R.H."/>
            <person name="Aerts A."/>
            <person name="Arredondo F.D."/>
            <person name="Baxter L."/>
            <person name="Bensasson D."/>
            <person name="Beynon J.L."/>
            <person name="Chapman J."/>
            <person name="Damasceno C.M."/>
            <person name="Dorrance A.E."/>
            <person name="Dou D."/>
            <person name="Dickerman A.W."/>
            <person name="Dubchak I.L."/>
            <person name="Garbelotto M."/>
            <person name="Gijzen M."/>
            <person name="Gordon S.G."/>
            <person name="Govers F."/>
            <person name="Grunwald N.J."/>
            <person name="Huang W."/>
            <person name="Ivors K.L."/>
            <person name="Jones R.W."/>
            <person name="Kamoun S."/>
            <person name="Krampis K."/>
            <person name="Lamour K.H."/>
            <person name="Lee M.K."/>
            <person name="McDonald W.H."/>
            <person name="Medina M."/>
            <person name="Meijer H.J."/>
            <person name="Nordberg E.K."/>
            <person name="Maclean D.J."/>
            <person name="Ospina-Giraldo M.D."/>
            <person name="Morris P.F."/>
            <person name="Phuntumart V."/>
            <person name="Putnam N.H."/>
            <person name="Rash S."/>
            <person name="Rose J.K."/>
            <person name="Sakihama Y."/>
            <person name="Salamov A.A."/>
            <person name="Savidor A."/>
            <person name="Scheuring C.F."/>
            <person name="Smith B.M."/>
            <person name="Sobral B.W."/>
            <person name="Terry A."/>
            <person name="Torto-Alalibo T.A."/>
            <person name="Win J."/>
            <person name="Xu Z."/>
            <person name="Zhang H."/>
            <person name="Grigoriev I.V."/>
            <person name="Rokhsar D.S."/>
            <person name="Boore J.L."/>
        </authorList>
    </citation>
    <scope>NUCLEOTIDE SEQUENCE [LARGE SCALE GENOMIC DNA]</scope>
    <source>
        <strain evidence="1 2">P6497</strain>
    </source>
</reference>
<name>G4YKS7_PHYSP</name>
<keyword evidence="2" id="KW-1185">Reference proteome</keyword>
<gene>
    <name evidence="1" type="ORF">PHYSODRAFT_294475</name>
</gene>